<sequence length="135" mass="14188">MDCGSRERGDVPSYGVGGWCRVARAERRAANADDREKRAPISDSSRRPQACRAPPCNRRCALLCSCPPSLLHTSSPPPTSALLSFLLPPLSSLLSPPSSSPPSSLLPSSFIPPLSSLLSPPSSSSSSSALRVFLS</sequence>
<feature type="region of interest" description="Disordered" evidence="1">
    <location>
        <begin position="27"/>
        <end position="54"/>
    </location>
</feature>
<feature type="region of interest" description="Disordered" evidence="1">
    <location>
        <begin position="115"/>
        <end position="135"/>
    </location>
</feature>
<protein>
    <submittedName>
        <fullName evidence="2">Uncharacterized protein</fullName>
    </submittedName>
</protein>
<evidence type="ECO:0000313" key="3">
    <source>
        <dbReference type="Proteomes" id="UP001497482"/>
    </source>
</evidence>
<proteinExistence type="predicted"/>
<name>A0AAV2J035_KNICA</name>
<evidence type="ECO:0000313" key="2">
    <source>
        <dbReference type="EMBL" id="CAL1569751.1"/>
    </source>
</evidence>
<dbReference type="AlphaFoldDB" id="A0AAV2J035"/>
<accession>A0AAV2J035</accession>
<reference evidence="2 3" key="1">
    <citation type="submission" date="2024-04" db="EMBL/GenBank/DDBJ databases">
        <authorList>
            <person name="Waldvogel A.-M."/>
            <person name="Schoenle A."/>
        </authorList>
    </citation>
    <scope>NUCLEOTIDE SEQUENCE [LARGE SCALE GENOMIC DNA]</scope>
</reference>
<dbReference type="EMBL" id="OZ035823">
    <property type="protein sequence ID" value="CAL1569751.1"/>
    <property type="molecule type" value="Genomic_DNA"/>
</dbReference>
<keyword evidence="3" id="KW-1185">Reference proteome</keyword>
<gene>
    <name evidence="2" type="ORF">KC01_LOCUS2137</name>
</gene>
<feature type="compositionally biased region" description="Basic and acidic residues" evidence="1">
    <location>
        <begin position="27"/>
        <end position="46"/>
    </location>
</feature>
<organism evidence="2 3">
    <name type="scientific">Knipowitschia caucasica</name>
    <name type="common">Caucasian dwarf goby</name>
    <name type="synonym">Pomatoschistus caucasicus</name>
    <dbReference type="NCBI Taxonomy" id="637954"/>
    <lineage>
        <taxon>Eukaryota</taxon>
        <taxon>Metazoa</taxon>
        <taxon>Chordata</taxon>
        <taxon>Craniata</taxon>
        <taxon>Vertebrata</taxon>
        <taxon>Euteleostomi</taxon>
        <taxon>Actinopterygii</taxon>
        <taxon>Neopterygii</taxon>
        <taxon>Teleostei</taxon>
        <taxon>Neoteleostei</taxon>
        <taxon>Acanthomorphata</taxon>
        <taxon>Gobiaria</taxon>
        <taxon>Gobiiformes</taxon>
        <taxon>Gobioidei</taxon>
        <taxon>Gobiidae</taxon>
        <taxon>Gobiinae</taxon>
        <taxon>Knipowitschia</taxon>
    </lineage>
</organism>
<dbReference type="Proteomes" id="UP001497482">
    <property type="component" value="Chromosome 1"/>
</dbReference>
<evidence type="ECO:0000256" key="1">
    <source>
        <dbReference type="SAM" id="MobiDB-lite"/>
    </source>
</evidence>